<evidence type="ECO:0000256" key="1">
    <source>
        <dbReference type="ARBA" id="ARBA00007557"/>
    </source>
</evidence>
<dbReference type="PANTHER" id="PTHR21294:SF8">
    <property type="entry name" value="ELECTRON TRANSFER FLAVOPROTEIN SUBUNIT BETA"/>
    <property type="match status" value="1"/>
</dbReference>
<dbReference type="SMART" id="SM00893">
    <property type="entry name" value="ETF"/>
    <property type="match status" value="1"/>
</dbReference>
<evidence type="ECO:0000259" key="5">
    <source>
        <dbReference type="SMART" id="SM00893"/>
    </source>
</evidence>
<evidence type="ECO:0000256" key="4">
    <source>
        <dbReference type="ARBA" id="ARBA00022982"/>
    </source>
</evidence>
<sequence>MKILVCISHVPDTTSKINFTNGDSEFDTNGVQYVINPNDEFGLTRAIWFQEQQGATVTVVNVGGPDTEPTLRKALAIGANEAIRVNANPTDGFFVAKQLAEVIKNGGYDVVIAGKESLDYNGGMVPGMIAGILGYNFLNSCTNIAVDGANVTAVREIDGGKETVSTTLPVIIGGQKGLVEEKDLRIPNMRGIMTARTKALTILEPVDASVNTKAVKFEKPAPKSAVKLVSADNLDELINLLHNEAKVI</sequence>
<dbReference type="AlphaFoldDB" id="A0A2U1JRX0"/>
<dbReference type="PANTHER" id="PTHR21294">
    <property type="entry name" value="ELECTRON TRANSFER FLAVOPROTEIN BETA-SUBUNIT"/>
    <property type="match status" value="1"/>
</dbReference>
<dbReference type="EMBL" id="QCZH01000017">
    <property type="protein sequence ID" value="PWA07956.1"/>
    <property type="molecule type" value="Genomic_DNA"/>
</dbReference>
<evidence type="ECO:0000313" key="7">
    <source>
        <dbReference type="Proteomes" id="UP000245618"/>
    </source>
</evidence>
<proteinExistence type="inferred from homology"/>
<reference evidence="6 7" key="1">
    <citation type="submission" date="2018-04" db="EMBL/GenBank/DDBJ databases">
        <title>Flavobacterium sp. nov., isolated from glacier ice.</title>
        <authorList>
            <person name="Liu Q."/>
            <person name="Xin Y.-H."/>
        </authorList>
    </citation>
    <scope>NUCLEOTIDE SEQUENCE [LARGE SCALE GENOMIC DNA]</scope>
    <source>
        <strain evidence="6 7">LB2P30</strain>
    </source>
</reference>
<protein>
    <recommendedName>
        <fullName evidence="2">Electron transfer flavoprotein subunit beta</fullName>
    </recommendedName>
</protein>
<keyword evidence="4" id="KW-0249">Electron transport</keyword>
<dbReference type="SUPFAM" id="SSF52402">
    <property type="entry name" value="Adenine nucleotide alpha hydrolases-like"/>
    <property type="match status" value="1"/>
</dbReference>
<keyword evidence="3" id="KW-0813">Transport</keyword>
<name>A0A2U1JRX0_9FLAO</name>
<dbReference type="InterPro" id="IPR014729">
    <property type="entry name" value="Rossmann-like_a/b/a_fold"/>
</dbReference>
<dbReference type="InterPro" id="IPR012255">
    <property type="entry name" value="ETF_b"/>
</dbReference>
<dbReference type="InterPro" id="IPR014730">
    <property type="entry name" value="ETF_a/b_N"/>
</dbReference>
<feature type="domain" description="Electron transfer flavoprotein alpha/beta-subunit N-terminal" evidence="5">
    <location>
        <begin position="23"/>
        <end position="212"/>
    </location>
</feature>
<dbReference type="CDD" id="cd01714">
    <property type="entry name" value="ETF_beta"/>
    <property type="match status" value="1"/>
</dbReference>
<dbReference type="Proteomes" id="UP000245618">
    <property type="component" value="Unassembled WGS sequence"/>
</dbReference>
<keyword evidence="7" id="KW-1185">Reference proteome</keyword>
<organism evidence="6 7">
    <name type="scientific">Flavobacterium laiguense</name>
    <dbReference type="NCBI Taxonomy" id="2169409"/>
    <lineage>
        <taxon>Bacteria</taxon>
        <taxon>Pseudomonadati</taxon>
        <taxon>Bacteroidota</taxon>
        <taxon>Flavobacteriia</taxon>
        <taxon>Flavobacteriales</taxon>
        <taxon>Flavobacteriaceae</taxon>
        <taxon>Flavobacterium</taxon>
    </lineage>
</organism>
<dbReference type="Pfam" id="PF01012">
    <property type="entry name" value="ETF"/>
    <property type="match status" value="1"/>
</dbReference>
<evidence type="ECO:0000256" key="2">
    <source>
        <dbReference type="ARBA" id="ARBA00016797"/>
    </source>
</evidence>
<dbReference type="GO" id="GO:0005829">
    <property type="term" value="C:cytosol"/>
    <property type="evidence" value="ECO:0007669"/>
    <property type="project" value="TreeGrafter"/>
</dbReference>
<dbReference type="InterPro" id="IPR033948">
    <property type="entry name" value="ETF_beta_N"/>
</dbReference>
<comment type="caution">
    <text evidence="6">The sequence shown here is derived from an EMBL/GenBank/DDBJ whole genome shotgun (WGS) entry which is preliminary data.</text>
</comment>
<evidence type="ECO:0000313" key="6">
    <source>
        <dbReference type="EMBL" id="PWA07956.1"/>
    </source>
</evidence>
<accession>A0A2U1JRX0</accession>
<dbReference type="GO" id="GO:0009055">
    <property type="term" value="F:electron transfer activity"/>
    <property type="evidence" value="ECO:0007669"/>
    <property type="project" value="InterPro"/>
</dbReference>
<dbReference type="Gene3D" id="3.40.50.620">
    <property type="entry name" value="HUPs"/>
    <property type="match status" value="1"/>
</dbReference>
<dbReference type="PIRSF" id="PIRSF000090">
    <property type="entry name" value="Beta-ETF"/>
    <property type="match status" value="1"/>
</dbReference>
<comment type="similarity">
    <text evidence="1">Belongs to the ETF beta-subunit/FixA family.</text>
</comment>
<evidence type="ECO:0000256" key="3">
    <source>
        <dbReference type="ARBA" id="ARBA00022448"/>
    </source>
</evidence>
<dbReference type="OrthoDB" id="9804960at2"/>
<dbReference type="RefSeq" id="WP_116764040.1">
    <property type="nucleotide sequence ID" value="NZ_QCZH01000017.1"/>
</dbReference>
<gene>
    <name evidence="6" type="ORF">DB891_13165</name>
</gene>